<evidence type="ECO:0000256" key="1">
    <source>
        <dbReference type="ARBA" id="ARBA00004651"/>
    </source>
</evidence>
<dbReference type="PANTHER" id="PTHR30572:SF9">
    <property type="entry name" value="ABC TRANSPORTER PERMEASE PROTEIN"/>
    <property type="match status" value="1"/>
</dbReference>
<keyword evidence="5 6" id="KW-0472">Membrane</keyword>
<evidence type="ECO:0000256" key="6">
    <source>
        <dbReference type="SAM" id="Phobius"/>
    </source>
</evidence>
<evidence type="ECO:0000256" key="2">
    <source>
        <dbReference type="ARBA" id="ARBA00022475"/>
    </source>
</evidence>
<dbReference type="PANTHER" id="PTHR30572">
    <property type="entry name" value="MEMBRANE COMPONENT OF TRANSPORTER-RELATED"/>
    <property type="match status" value="1"/>
</dbReference>
<protein>
    <submittedName>
        <fullName evidence="8">ABC transporter permease</fullName>
    </submittedName>
</protein>
<keyword evidence="4 6" id="KW-1133">Transmembrane helix</keyword>
<feature type="transmembrane region" description="Helical" evidence="6">
    <location>
        <begin position="156"/>
        <end position="182"/>
    </location>
</feature>
<evidence type="ECO:0000259" key="7">
    <source>
        <dbReference type="Pfam" id="PF02687"/>
    </source>
</evidence>
<evidence type="ECO:0000256" key="5">
    <source>
        <dbReference type="ARBA" id="ARBA00023136"/>
    </source>
</evidence>
<feature type="transmembrane region" description="Helical" evidence="6">
    <location>
        <begin position="115"/>
        <end position="136"/>
    </location>
</feature>
<gene>
    <name evidence="8" type="ORF">OTJ99_000233</name>
</gene>
<organism evidence="8 9">
    <name type="scientific">Caldicellulosiruptor naganoensis</name>
    <dbReference type="NCBI Taxonomy" id="29324"/>
    <lineage>
        <taxon>Bacteria</taxon>
        <taxon>Bacillati</taxon>
        <taxon>Bacillota</taxon>
        <taxon>Bacillota incertae sedis</taxon>
        <taxon>Caldicellulosiruptorales</taxon>
        <taxon>Caldicellulosiruptoraceae</taxon>
        <taxon>Caldicellulosiruptor</taxon>
    </lineage>
</organism>
<comment type="subcellular location">
    <subcellularLocation>
        <location evidence="1">Cell membrane</location>
        <topology evidence="1">Multi-pass membrane protein</topology>
    </subcellularLocation>
</comment>
<reference evidence="8" key="1">
    <citation type="submission" date="2022-12" db="EMBL/GenBank/DDBJ databases">
        <authorList>
            <person name="Bing R.G."/>
            <person name="Willard D.J."/>
            <person name="Manesh M.J.H."/>
            <person name="Laemthong T."/>
            <person name="Crosby J.R."/>
            <person name="Kelly R.M."/>
        </authorList>
    </citation>
    <scope>NUCLEOTIDE SEQUENCE</scope>
    <source>
        <strain evidence="8">DSM 8991</strain>
    </source>
</reference>
<dbReference type="RefSeq" id="WP_045165498.1">
    <property type="nucleotide sequence ID" value="NZ_CP113864.1"/>
</dbReference>
<accession>A0ABY7BI97</accession>
<evidence type="ECO:0000313" key="9">
    <source>
        <dbReference type="Proteomes" id="UP001164745"/>
    </source>
</evidence>
<evidence type="ECO:0000256" key="3">
    <source>
        <dbReference type="ARBA" id="ARBA00022692"/>
    </source>
</evidence>
<keyword evidence="2" id="KW-1003">Cell membrane</keyword>
<dbReference type="InterPro" id="IPR050250">
    <property type="entry name" value="Macrolide_Exporter_MacB"/>
</dbReference>
<evidence type="ECO:0000256" key="4">
    <source>
        <dbReference type="ARBA" id="ARBA00022989"/>
    </source>
</evidence>
<dbReference type="InterPro" id="IPR003838">
    <property type="entry name" value="ABC3_permease_C"/>
</dbReference>
<sequence>MKIADSTKSFKVKVIGICDDKTTTEEQNNFSAMSSNTIYIPYTTLKEIIKSINPDAADEITYAMYYLDNPLNVDKFRSDVQKLGIDTTKFMLNANDNLFNRIAAPIERVSKFSRVTIIGILIGGAIIIMLLMSIVIRERKLEIGILRLLGLKKGKLAAQFAMEALIITLVATILGGAIGGALSQNVANALLNKEINAQQQAFEQRGFMMMVQRDVNLPNRIQQRYSDLTKLEVKIGANEILKLCGVSLFLVLCASTI</sequence>
<name>A0ABY7BI97_9FIRM</name>
<dbReference type="EMBL" id="CP113864">
    <property type="protein sequence ID" value="WAM31781.1"/>
    <property type="molecule type" value="Genomic_DNA"/>
</dbReference>
<keyword evidence="3 6" id="KW-0812">Transmembrane</keyword>
<keyword evidence="9" id="KW-1185">Reference proteome</keyword>
<dbReference type="Proteomes" id="UP001164745">
    <property type="component" value="Chromosome"/>
</dbReference>
<feature type="domain" description="ABC3 transporter permease C-terminal" evidence="7">
    <location>
        <begin position="116"/>
        <end position="186"/>
    </location>
</feature>
<evidence type="ECO:0000313" key="8">
    <source>
        <dbReference type="EMBL" id="WAM31781.1"/>
    </source>
</evidence>
<proteinExistence type="predicted"/>
<dbReference type="Pfam" id="PF02687">
    <property type="entry name" value="FtsX"/>
    <property type="match status" value="1"/>
</dbReference>